<dbReference type="AlphaFoldDB" id="A0A6L2K9Q8"/>
<proteinExistence type="predicted"/>
<name>A0A6L2K9Q8_TANCI</name>
<accession>A0A6L2K9Q8</accession>
<comment type="caution">
    <text evidence="1">The sequence shown here is derived from an EMBL/GenBank/DDBJ whole genome shotgun (WGS) entry which is preliminary data.</text>
</comment>
<dbReference type="EMBL" id="BKCJ010002092">
    <property type="protein sequence ID" value="GEU46191.1"/>
    <property type="molecule type" value="Genomic_DNA"/>
</dbReference>
<evidence type="ECO:0000313" key="1">
    <source>
        <dbReference type="EMBL" id="GEU46191.1"/>
    </source>
</evidence>
<reference evidence="1" key="1">
    <citation type="journal article" date="2019" name="Sci. Rep.">
        <title>Draft genome of Tanacetum cinerariifolium, the natural source of mosquito coil.</title>
        <authorList>
            <person name="Yamashiro T."/>
            <person name="Shiraishi A."/>
            <person name="Satake H."/>
            <person name="Nakayama K."/>
        </authorList>
    </citation>
    <scope>NUCLEOTIDE SEQUENCE</scope>
</reference>
<protein>
    <submittedName>
        <fullName evidence="1">Uncharacterized protein</fullName>
    </submittedName>
</protein>
<sequence>MVSHASSALNSLRSPSAAKLREIHLDVVGTSRGKERWKKSDDGLNSEFVAGSKQHDKKVNFHKLETEQTELDDVLIPMSSVPEGRKDYGRALVDISIDRALKDTMAISIPNPIGTTSNDGFQTIQKKAPCGPLANKNGKGGRQVGKHVVFSPRTKLHYFDRDDMELMTWNMRSRKWSMASVDNVITLDDFKIVTDLGF</sequence>
<organism evidence="1">
    <name type="scientific">Tanacetum cinerariifolium</name>
    <name type="common">Dalmatian daisy</name>
    <name type="synonym">Chrysanthemum cinerariifolium</name>
    <dbReference type="NCBI Taxonomy" id="118510"/>
    <lineage>
        <taxon>Eukaryota</taxon>
        <taxon>Viridiplantae</taxon>
        <taxon>Streptophyta</taxon>
        <taxon>Embryophyta</taxon>
        <taxon>Tracheophyta</taxon>
        <taxon>Spermatophyta</taxon>
        <taxon>Magnoliopsida</taxon>
        <taxon>eudicotyledons</taxon>
        <taxon>Gunneridae</taxon>
        <taxon>Pentapetalae</taxon>
        <taxon>asterids</taxon>
        <taxon>campanulids</taxon>
        <taxon>Asterales</taxon>
        <taxon>Asteraceae</taxon>
        <taxon>Asteroideae</taxon>
        <taxon>Anthemideae</taxon>
        <taxon>Anthemidinae</taxon>
        <taxon>Tanacetum</taxon>
    </lineage>
</organism>
<gene>
    <name evidence="1" type="ORF">Tci_018169</name>
</gene>